<feature type="region of interest" description="Disordered" evidence="1">
    <location>
        <begin position="135"/>
        <end position="160"/>
    </location>
</feature>
<feature type="compositionally biased region" description="Basic and acidic residues" evidence="1">
    <location>
        <begin position="55"/>
        <end position="69"/>
    </location>
</feature>
<proteinExistence type="predicted"/>
<protein>
    <submittedName>
        <fullName evidence="2">Uncharacterized protein</fullName>
    </submittedName>
</protein>
<gene>
    <name evidence="2" type="ORF">Mame_01206</name>
</gene>
<dbReference type="EMBL" id="CP020330">
    <property type="protein sequence ID" value="AQZ50575.1"/>
    <property type="molecule type" value="Genomic_DNA"/>
</dbReference>
<dbReference type="KEGG" id="mmed:Mame_01206"/>
<name>A0A1U9YYQ0_9HYPH</name>
<accession>A0A1U9YYQ0</accession>
<sequence length="195" mass="21451">MWVKRVCQLRGVLCREAHTLIRPSATFSPWGEGDAGDVLPCRVRLRRRPGYPSPRRGEGGADAPGEGRQRLPRAVRCSVVLRASLVDGRACACWGAHRRGPDGLRPTLIRPSATFSPWGEGDAGEVLPCRVRLRRRLGSPSPRRGEGGANAPGEGRQRLPPALHLRLYSSTHPRQNHRMVAERVSASACFGFRLQ</sequence>
<feature type="region of interest" description="Disordered" evidence="1">
    <location>
        <begin position="47"/>
        <end position="69"/>
    </location>
</feature>
<reference evidence="2 3" key="1">
    <citation type="submission" date="2017-03" db="EMBL/GenBank/DDBJ databases">
        <title>Foreign affairs: Plasmid Transfer between Roseobacters and Rhizobia.</title>
        <authorList>
            <person name="Bartling P."/>
            <person name="Bunk B."/>
            <person name="Overmann J."/>
            <person name="Brinkmann H."/>
            <person name="Petersen J."/>
        </authorList>
    </citation>
    <scope>NUCLEOTIDE SEQUENCE [LARGE SCALE GENOMIC DNA]</scope>
    <source>
        <strain evidence="2 3">MACL11</strain>
    </source>
</reference>
<keyword evidence="3" id="KW-1185">Reference proteome</keyword>
<evidence type="ECO:0000256" key="1">
    <source>
        <dbReference type="SAM" id="MobiDB-lite"/>
    </source>
</evidence>
<evidence type="ECO:0000313" key="3">
    <source>
        <dbReference type="Proteomes" id="UP000191135"/>
    </source>
</evidence>
<dbReference type="AlphaFoldDB" id="A0A1U9YYQ0"/>
<evidence type="ECO:0000313" key="2">
    <source>
        <dbReference type="EMBL" id="AQZ50575.1"/>
    </source>
</evidence>
<organism evidence="2 3">
    <name type="scientific">Martelella mediterranea DSM 17316</name>
    <dbReference type="NCBI Taxonomy" id="1122214"/>
    <lineage>
        <taxon>Bacteria</taxon>
        <taxon>Pseudomonadati</taxon>
        <taxon>Pseudomonadota</taxon>
        <taxon>Alphaproteobacteria</taxon>
        <taxon>Hyphomicrobiales</taxon>
        <taxon>Aurantimonadaceae</taxon>
        <taxon>Martelella</taxon>
    </lineage>
</organism>
<dbReference type="STRING" id="1122214.Mame_01206"/>
<dbReference type="Proteomes" id="UP000191135">
    <property type="component" value="Chromosome"/>
</dbReference>